<evidence type="ECO:0000256" key="3">
    <source>
        <dbReference type="ARBA" id="ARBA00012856"/>
    </source>
</evidence>
<evidence type="ECO:0000256" key="2">
    <source>
        <dbReference type="ARBA" id="ARBA00009539"/>
    </source>
</evidence>
<accession>A0ABV2FJX7</accession>
<protein>
    <recommendedName>
        <fullName evidence="3 7">Dihydrofolate reductase</fullName>
        <ecNumber evidence="3 7">1.5.1.3</ecNumber>
    </recommendedName>
</protein>
<dbReference type="SUPFAM" id="SSF53597">
    <property type="entry name" value="Dihydrofolate reductase-like"/>
    <property type="match status" value="1"/>
</dbReference>
<name>A0ABV2FJX7_9STRE</name>
<organism evidence="10 11">
    <name type="scientific">Streptococcus rupicaprae</name>
    <dbReference type="NCBI Taxonomy" id="759619"/>
    <lineage>
        <taxon>Bacteria</taxon>
        <taxon>Bacillati</taxon>
        <taxon>Bacillota</taxon>
        <taxon>Bacilli</taxon>
        <taxon>Lactobacillales</taxon>
        <taxon>Streptococcaceae</taxon>
        <taxon>Streptococcus</taxon>
    </lineage>
</organism>
<comment type="caution">
    <text evidence="10">The sequence shown here is derived from an EMBL/GenBank/DDBJ whole genome shotgun (WGS) entry which is preliminary data.</text>
</comment>
<keyword evidence="4 7" id="KW-0554">One-carbon metabolism</keyword>
<dbReference type="RefSeq" id="WP_354365964.1">
    <property type="nucleotide sequence ID" value="NZ_JBEPLO010000025.1"/>
</dbReference>
<evidence type="ECO:0000256" key="7">
    <source>
        <dbReference type="PIRNR" id="PIRNR000194"/>
    </source>
</evidence>
<keyword evidence="6 7" id="KW-0560">Oxidoreductase</keyword>
<dbReference type="InterPro" id="IPR001796">
    <property type="entry name" value="DHFR_dom"/>
</dbReference>
<dbReference type="InterPro" id="IPR012259">
    <property type="entry name" value="DHFR"/>
</dbReference>
<comment type="function">
    <text evidence="7">Key enzyme in folate metabolism. Catalyzes an essential reaction for de novo glycine and purine synthesis, and for DNA precursor synthesis.</text>
</comment>
<evidence type="ECO:0000256" key="8">
    <source>
        <dbReference type="RuleBase" id="RU004474"/>
    </source>
</evidence>
<dbReference type="PANTHER" id="PTHR48069">
    <property type="entry name" value="DIHYDROFOLATE REDUCTASE"/>
    <property type="match status" value="1"/>
</dbReference>
<dbReference type="Gene3D" id="3.40.430.10">
    <property type="entry name" value="Dihydrofolate Reductase, subunit A"/>
    <property type="match status" value="1"/>
</dbReference>
<dbReference type="Proteomes" id="UP001549122">
    <property type="component" value="Unassembled WGS sequence"/>
</dbReference>
<dbReference type="GO" id="GO:0004146">
    <property type="term" value="F:dihydrofolate reductase activity"/>
    <property type="evidence" value="ECO:0007669"/>
    <property type="project" value="UniProtKB-EC"/>
</dbReference>
<evidence type="ECO:0000256" key="1">
    <source>
        <dbReference type="ARBA" id="ARBA00004903"/>
    </source>
</evidence>
<dbReference type="PIRSF" id="PIRSF000194">
    <property type="entry name" value="DHFR"/>
    <property type="match status" value="1"/>
</dbReference>
<evidence type="ECO:0000256" key="6">
    <source>
        <dbReference type="ARBA" id="ARBA00023002"/>
    </source>
</evidence>
<dbReference type="PROSITE" id="PS51330">
    <property type="entry name" value="DHFR_2"/>
    <property type="match status" value="1"/>
</dbReference>
<evidence type="ECO:0000256" key="4">
    <source>
        <dbReference type="ARBA" id="ARBA00022563"/>
    </source>
</evidence>
<proteinExistence type="inferred from homology"/>
<dbReference type="PROSITE" id="PS00075">
    <property type="entry name" value="DHFR_1"/>
    <property type="match status" value="1"/>
</dbReference>
<dbReference type="Pfam" id="PF00186">
    <property type="entry name" value="DHFR_1"/>
    <property type="match status" value="1"/>
</dbReference>
<evidence type="ECO:0000259" key="9">
    <source>
        <dbReference type="PROSITE" id="PS51330"/>
    </source>
</evidence>
<dbReference type="EMBL" id="JBEPLO010000025">
    <property type="protein sequence ID" value="MET3558851.1"/>
    <property type="molecule type" value="Genomic_DNA"/>
</dbReference>
<keyword evidence="5 7" id="KW-0521">NADP</keyword>
<keyword evidence="11" id="KW-1185">Reference proteome</keyword>
<reference evidence="10 11" key="1">
    <citation type="submission" date="2024-06" db="EMBL/GenBank/DDBJ databases">
        <title>Genomic Encyclopedia of Type Strains, Phase IV (KMG-IV): sequencing the most valuable type-strain genomes for metagenomic binning, comparative biology and taxonomic classification.</title>
        <authorList>
            <person name="Goeker M."/>
        </authorList>
    </citation>
    <scope>NUCLEOTIDE SEQUENCE [LARGE SCALE GENOMIC DNA]</scope>
    <source>
        <strain evidence="10 11">DSM 28303</strain>
    </source>
</reference>
<evidence type="ECO:0000313" key="11">
    <source>
        <dbReference type="Proteomes" id="UP001549122"/>
    </source>
</evidence>
<dbReference type="InterPro" id="IPR024072">
    <property type="entry name" value="DHFR-like_dom_sf"/>
</dbReference>
<dbReference type="PANTHER" id="PTHR48069:SF3">
    <property type="entry name" value="DIHYDROFOLATE REDUCTASE"/>
    <property type="match status" value="1"/>
</dbReference>
<evidence type="ECO:0000256" key="5">
    <source>
        <dbReference type="ARBA" id="ARBA00022857"/>
    </source>
</evidence>
<dbReference type="InterPro" id="IPR017925">
    <property type="entry name" value="DHFR_CS"/>
</dbReference>
<dbReference type="PRINTS" id="PR00070">
    <property type="entry name" value="DHFR"/>
</dbReference>
<dbReference type="CDD" id="cd00209">
    <property type="entry name" value="DHFR"/>
    <property type="match status" value="1"/>
</dbReference>
<evidence type="ECO:0000313" key="10">
    <source>
        <dbReference type="EMBL" id="MET3558851.1"/>
    </source>
</evidence>
<feature type="domain" description="DHFR" evidence="9">
    <location>
        <begin position="3"/>
        <end position="165"/>
    </location>
</feature>
<comment type="similarity">
    <text evidence="2 7 8">Belongs to the dihydrofolate reductase family.</text>
</comment>
<dbReference type="EC" id="1.5.1.3" evidence="3 7"/>
<comment type="catalytic activity">
    <reaction evidence="7">
        <text>(6S)-5,6,7,8-tetrahydrofolate + NADP(+) = 7,8-dihydrofolate + NADPH + H(+)</text>
        <dbReference type="Rhea" id="RHEA:15009"/>
        <dbReference type="ChEBI" id="CHEBI:15378"/>
        <dbReference type="ChEBI" id="CHEBI:57451"/>
        <dbReference type="ChEBI" id="CHEBI:57453"/>
        <dbReference type="ChEBI" id="CHEBI:57783"/>
        <dbReference type="ChEBI" id="CHEBI:58349"/>
        <dbReference type="EC" id="1.5.1.3"/>
    </reaction>
</comment>
<comment type="pathway">
    <text evidence="1 7">Cofactor biosynthesis; tetrahydrofolate biosynthesis; 5,6,7,8-tetrahydrofolate from 7,8-dihydrofolate: step 1/1.</text>
</comment>
<gene>
    <name evidence="10" type="ORF">ABID29_001979</name>
</gene>
<sequence length="167" mass="19495">MKEIIAIWAQDQNGLIGKDQALPWYLPKDLKHFKETTMGQAILMGRKTFDGMKHRVLPGRTTLILTRDPSYQVEHPDVLIFHSLEDVLTWFQKQDKSLYITGGAEIYALFAPHLDRRITTEIDGEFTGDTYFPTLDWTDFEETSVTFFPKDEQNAYDFWVRVMTRKG</sequence>